<dbReference type="InterPro" id="IPR050309">
    <property type="entry name" value="Type-B_Carboxylest/Lipase"/>
</dbReference>
<feature type="chain" id="PRO_5040535568" description="Carboxylic ester hydrolase" evidence="3">
    <location>
        <begin position="21"/>
        <end position="592"/>
    </location>
</feature>
<protein>
    <recommendedName>
        <fullName evidence="3">Carboxylic ester hydrolase</fullName>
        <ecNumber evidence="3">3.1.1.-</ecNumber>
    </recommendedName>
</protein>
<dbReference type="AlphaFoldDB" id="A0A9P8VX11"/>
<organism evidence="5 6">
    <name type="scientific">Thelonectria olida</name>
    <dbReference type="NCBI Taxonomy" id="1576542"/>
    <lineage>
        <taxon>Eukaryota</taxon>
        <taxon>Fungi</taxon>
        <taxon>Dikarya</taxon>
        <taxon>Ascomycota</taxon>
        <taxon>Pezizomycotina</taxon>
        <taxon>Sordariomycetes</taxon>
        <taxon>Hypocreomycetidae</taxon>
        <taxon>Hypocreales</taxon>
        <taxon>Nectriaceae</taxon>
        <taxon>Thelonectria</taxon>
    </lineage>
</organism>
<dbReference type="SUPFAM" id="SSF53474">
    <property type="entry name" value="alpha/beta-Hydrolases"/>
    <property type="match status" value="1"/>
</dbReference>
<dbReference type="OrthoDB" id="408631at2759"/>
<dbReference type="PROSITE" id="PS00941">
    <property type="entry name" value="CARBOXYLESTERASE_B_2"/>
    <property type="match status" value="1"/>
</dbReference>
<dbReference type="InterPro" id="IPR019826">
    <property type="entry name" value="Carboxylesterase_B_AS"/>
</dbReference>
<proteinExistence type="inferred from homology"/>
<dbReference type="EC" id="3.1.1.-" evidence="3"/>
<evidence type="ECO:0000256" key="3">
    <source>
        <dbReference type="RuleBase" id="RU361235"/>
    </source>
</evidence>
<feature type="signal peptide" evidence="3">
    <location>
        <begin position="1"/>
        <end position="20"/>
    </location>
</feature>
<evidence type="ECO:0000259" key="4">
    <source>
        <dbReference type="Pfam" id="PF00135"/>
    </source>
</evidence>
<evidence type="ECO:0000313" key="6">
    <source>
        <dbReference type="Proteomes" id="UP000777438"/>
    </source>
</evidence>
<dbReference type="InterPro" id="IPR019819">
    <property type="entry name" value="Carboxylesterase_B_CS"/>
</dbReference>
<name>A0A9P8VX11_9HYPO</name>
<reference evidence="5 6" key="1">
    <citation type="journal article" date="2021" name="Nat. Commun.">
        <title>Genetic determinants of endophytism in the Arabidopsis root mycobiome.</title>
        <authorList>
            <person name="Mesny F."/>
            <person name="Miyauchi S."/>
            <person name="Thiergart T."/>
            <person name="Pickel B."/>
            <person name="Atanasova L."/>
            <person name="Karlsson M."/>
            <person name="Huettel B."/>
            <person name="Barry K.W."/>
            <person name="Haridas S."/>
            <person name="Chen C."/>
            <person name="Bauer D."/>
            <person name="Andreopoulos W."/>
            <person name="Pangilinan J."/>
            <person name="LaButti K."/>
            <person name="Riley R."/>
            <person name="Lipzen A."/>
            <person name="Clum A."/>
            <person name="Drula E."/>
            <person name="Henrissat B."/>
            <person name="Kohler A."/>
            <person name="Grigoriev I.V."/>
            <person name="Martin F.M."/>
            <person name="Hacquard S."/>
        </authorList>
    </citation>
    <scope>NUCLEOTIDE SEQUENCE [LARGE SCALE GENOMIC DNA]</scope>
    <source>
        <strain evidence="5 6">MPI-CAGE-CH-0241</strain>
    </source>
</reference>
<keyword evidence="3" id="KW-0732">Signal</keyword>
<keyword evidence="6" id="KW-1185">Reference proteome</keyword>
<dbReference type="GO" id="GO:0016787">
    <property type="term" value="F:hydrolase activity"/>
    <property type="evidence" value="ECO:0007669"/>
    <property type="project" value="UniProtKB-KW"/>
</dbReference>
<feature type="domain" description="Carboxylesterase type B" evidence="4">
    <location>
        <begin position="31"/>
        <end position="549"/>
    </location>
</feature>
<dbReference type="InterPro" id="IPR002018">
    <property type="entry name" value="CarbesteraseB"/>
</dbReference>
<dbReference type="Proteomes" id="UP000777438">
    <property type="component" value="Unassembled WGS sequence"/>
</dbReference>
<gene>
    <name evidence="5" type="ORF">B0T10DRAFT_581917</name>
</gene>
<dbReference type="InterPro" id="IPR029058">
    <property type="entry name" value="AB_hydrolase_fold"/>
</dbReference>
<evidence type="ECO:0000256" key="1">
    <source>
        <dbReference type="ARBA" id="ARBA00005964"/>
    </source>
</evidence>
<dbReference type="EMBL" id="JAGPYM010000026">
    <property type="protein sequence ID" value="KAH6880533.1"/>
    <property type="molecule type" value="Genomic_DNA"/>
</dbReference>
<keyword evidence="2 3" id="KW-0378">Hydrolase</keyword>
<sequence length="592" mass="63801">MAPILNLVLFGLGLASTVSSRVVRAARDTVPTVSVKNGSYSGVHSQEYNQDFFLGIPYALTPDRFALAKGLDSSWDGVHEANEYPPHCYGYGSDQIGYEQSEDCLYLNVVRPAGIKNTANLPVAVWIHGGGLFMGGSADRRYNLSFIVERSVEMGTPVIGVSFNYRLSAMGFLCGEEAEDAGIVNNGFRDQRLALRWINENIKSFGGSPKKVTIFGESSGAESVSAQVFAYNGRNDGLFRGAIAESGFGGAIGRYPGGFNATIDMQDVYNQLVGNVTSCASLVGSTKALDCLRTAPFEEINYALNVSGVGPWPPVLDNDFIADYPTNQISKGNFPRIPLLIGANTDEGTAFGSGKGPNGGGVNTDAEMRDAIATIIPDDVRSHAGKSLDQVVDELMEAYPNDQSVGIPSLKTWPHVIEANDSYAELVGLQYRRTGALFGDFSMQYQRRRSNIAWSKYGVPSYTYRFDVTVNGLTPVTGATHFQEVAFVFHNLNGDGYDTNPFGGSGTYPAKAKALSKVISSSWINFFTGLDPNGKKGNLLPNGKTWPVYQVSGDGTGKGVVFGLNSTLVERDNFRAEGMSWMAQHSLTVFGN</sequence>
<evidence type="ECO:0000313" key="5">
    <source>
        <dbReference type="EMBL" id="KAH6880533.1"/>
    </source>
</evidence>
<dbReference type="Gene3D" id="3.40.50.1820">
    <property type="entry name" value="alpha/beta hydrolase"/>
    <property type="match status" value="1"/>
</dbReference>
<dbReference type="PROSITE" id="PS00122">
    <property type="entry name" value="CARBOXYLESTERASE_B_1"/>
    <property type="match status" value="1"/>
</dbReference>
<evidence type="ECO:0000256" key="2">
    <source>
        <dbReference type="ARBA" id="ARBA00022801"/>
    </source>
</evidence>
<comment type="caution">
    <text evidence="5">The sequence shown here is derived from an EMBL/GenBank/DDBJ whole genome shotgun (WGS) entry which is preliminary data.</text>
</comment>
<comment type="similarity">
    <text evidence="1 3">Belongs to the type-B carboxylesterase/lipase family.</text>
</comment>
<dbReference type="Pfam" id="PF00135">
    <property type="entry name" value="COesterase"/>
    <property type="match status" value="1"/>
</dbReference>
<dbReference type="PANTHER" id="PTHR11559">
    <property type="entry name" value="CARBOXYLESTERASE"/>
    <property type="match status" value="1"/>
</dbReference>
<accession>A0A9P8VX11</accession>